<dbReference type="GO" id="GO:0030655">
    <property type="term" value="P:beta-lactam antibiotic catabolic process"/>
    <property type="evidence" value="ECO:0007669"/>
    <property type="project" value="InterPro"/>
</dbReference>
<evidence type="ECO:0000313" key="5">
    <source>
        <dbReference type="EMBL" id="SDA95817.1"/>
    </source>
</evidence>
<dbReference type="InterPro" id="IPR000871">
    <property type="entry name" value="Beta-lactam_class-A"/>
</dbReference>
<dbReference type="PANTHER" id="PTHR35333:SF3">
    <property type="entry name" value="BETA-LACTAMASE-TYPE TRANSPEPTIDASE FOLD CONTAINING PROTEIN"/>
    <property type="match status" value="1"/>
</dbReference>
<evidence type="ECO:0000256" key="2">
    <source>
        <dbReference type="ARBA" id="ARBA00009009"/>
    </source>
</evidence>
<dbReference type="InterPro" id="IPR045155">
    <property type="entry name" value="Beta-lactam_cat"/>
</dbReference>
<comment type="similarity">
    <text evidence="2">Belongs to the class-A beta-lactamase family.</text>
</comment>
<dbReference type="Proteomes" id="UP000198756">
    <property type="component" value="Unassembled WGS sequence"/>
</dbReference>
<dbReference type="OrthoDB" id="1884322at2"/>
<proteinExistence type="inferred from homology"/>
<comment type="catalytic activity">
    <reaction evidence="1">
        <text>a beta-lactam + H2O = a substituted beta-amino acid</text>
        <dbReference type="Rhea" id="RHEA:20401"/>
        <dbReference type="ChEBI" id="CHEBI:15377"/>
        <dbReference type="ChEBI" id="CHEBI:35627"/>
        <dbReference type="ChEBI" id="CHEBI:140347"/>
        <dbReference type="EC" id="3.5.2.6"/>
    </reaction>
</comment>
<feature type="domain" description="Beta-lactamase class A catalytic" evidence="4">
    <location>
        <begin position="65"/>
        <end position="349"/>
    </location>
</feature>
<dbReference type="Gene3D" id="3.40.710.10">
    <property type="entry name" value="DD-peptidase/beta-lactamase superfamily"/>
    <property type="match status" value="1"/>
</dbReference>
<evidence type="ECO:0000259" key="4">
    <source>
        <dbReference type="Pfam" id="PF13354"/>
    </source>
</evidence>
<evidence type="ECO:0000313" key="6">
    <source>
        <dbReference type="Proteomes" id="UP000198756"/>
    </source>
</evidence>
<dbReference type="STRING" id="279824.SAMN03080617_04129"/>
<dbReference type="RefSeq" id="WP_092734556.1">
    <property type="nucleotide sequence ID" value="NZ_FMXE01000047.1"/>
</dbReference>
<protein>
    <recommendedName>
        <fullName evidence="3">beta-lactamase</fullName>
        <ecNumber evidence="3">3.5.2.6</ecNumber>
    </recommendedName>
</protein>
<sequence length="410" mass="47423">MKNLPFLLLILLWINSCQTKQPKLFVDGLDAYPNLKKVLQDSSKYQVQILYTQIDRNEHVNPMMTTFQFNLDDERYFYPASTVKLPIAILALEWLEEQGIEGLTLETSMLTDSVRPSQFPALVDSSAESGLPSIGHYIKKILLVSDNDAFNRLYELLGQDYINQKLKEKGLSHTLINHRLSMPMSPEENRQFNPIRFVDKSGVIIHELPARSTKIIYSNAEQPKIGKAYFSGDSLVNESLDFTFKNKFSISDLDGVVKRIVFPQAFLGIERFELNEEHRNFILKYMSMLPRESRFPSYPQSEYPDSYSKFYKFGTAKGPIPAQFRIYNKTGWAYGHLIDGSYFVDFDNGVEFFVTAVIYTNENETLNDDTYETEEIGLPFFAELGEYLYQMELKRKKQIPADLNGIKFDY</sequence>
<dbReference type="GO" id="GO:0046677">
    <property type="term" value="P:response to antibiotic"/>
    <property type="evidence" value="ECO:0007669"/>
    <property type="project" value="InterPro"/>
</dbReference>
<keyword evidence="6" id="KW-1185">Reference proteome</keyword>
<dbReference type="SUPFAM" id="SSF56601">
    <property type="entry name" value="beta-lactamase/transpeptidase-like"/>
    <property type="match status" value="1"/>
</dbReference>
<evidence type="ECO:0000256" key="1">
    <source>
        <dbReference type="ARBA" id="ARBA00001526"/>
    </source>
</evidence>
<evidence type="ECO:0000256" key="3">
    <source>
        <dbReference type="ARBA" id="ARBA00012865"/>
    </source>
</evidence>
<organism evidence="5 6">
    <name type="scientific">Algoriphagus alkaliphilus</name>
    <dbReference type="NCBI Taxonomy" id="279824"/>
    <lineage>
        <taxon>Bacteria</taxon>
        <taxon>Pseudomonadati</taxon>
        <taxon>Bacteroidota</taxon>
        <taxon>Cytophagia</taxon>
        <taxon>Cytophagales</taxon>
        <taxon>Cyclobacteriaceae</taxon>
        <taxon>Algoriphagus</taxon>
    </lineage>
</organism>
<name>A0A1G5ZMQ3_9BACT</name>
<dbReference type="Pfam" id="PF13354">
    <property type="entry name" value="Beta-lactamase2"/>
    <property type="match status" value="1"/>
</dbReference>
<dbReference type="PANTHER" id="PTHR35333">
    <property type="entry name" value="BETA-LACTAMASE"/>
    <property type="match status" value="1"/>
</dbReference>
<dbReference type="EMBL" id="FMXE01000047">
    <property type="protein sequence ID" value="SDA95817.1"/>
    <property type="molecule type" value="Genomic_DNA"/>
</dbReference>
<dbReference type="GO" id="GO:0008800">
    <property type="term" value="F:beta-lactamase activity"/>
    <property type="evidence" value="ECO:0007669"/>
    <property type="project" value="UniProtKB-EC"/>
</dbReference>
<dbReference type="InterPro" id="IPR012338">
    <property type="entry name" value="Beta-lactam/transpept-like"/>
</dbReference>
<gene>
    <name evidence="5" type="ORF">SAMN03080617_04129</name>
</gene>
<dbReference type="AlphaFoldDB" id="A0A1G5ZMQ3"/>
<accession>A0A1G5ZMQ3</accession>
<dbReference type="EC" id="3.5.2.6" evidence="3"/>
<reference evidence="6" key="1">
    <citation type="submission" date="2016-10" db="EMBL/GenBank/DDBJ databases">
        <authorList>
            <person name="Varghese N."/>
            <person name="Submissions S."/>
        </authorList>
    </citation>
    <scope>NUCLEOTIDE SEQUENCE [LARGE SCALE GENOMIC DNA]</scope>
    <source>
        <strain evidence="6">DSM 22703</strain>
    </source>
</reference>